<dbReference type="RefSeq" id="XP_065962805.1">
    <property type="nucleotide sequence ID" value="XM_066107137.1"/>
</dbReference>
<proteinExistence type="predicted"/>
<accession>A0A834RYF2</accession>
<protein>
    <submittedName>
        <fullName evidence="1">Uncharacterized protein</fullName>
    </submittedName>
</protein>
<dbReference type="GeneID" id="90956354"/>
<dbReference type="KEGG" id="ptrr:90956354"/>
<evidence type="ECO:0000313" key="1">
    <source>
        <dbReference type="EMBL" id="KAF7572045.1"/>
    </source>
</evidence>
<organism evidence="1 2">
    <name type="scientific">Pyrenophora tritici-repentis</name>
    <dbReference type="NCBI Taxonomy" id="45151"/>
    <lineage>
        <taxon>Eukaryota</taxon>
        <taxon>Fungi</taxon>
        <taxon>Dikarya</taxon>
        <taxon>Ascomycota</taxon>
        <taxon>Pezizomycotina</taxon>
        <taxon>Dothideomycetes</taxon>
        <taxon>Pleosporomycetidae</taxon>
        <taxon>Pleosporales</taxon>
        <taxon>Pleosporineae</taxon>
        <taxon>Pleosporaceae</taxon>
        <taxon>Pyrenophora</taxon>
    </lineage>
</organism>
<sequence>MHLPSGPFAVVATAAAVGSLPALKYYVDALYPAKSACRMESTTYMQPHEEEAIRYVNMDPVSSAVAMGSVECLEYMLSRLLEMVDTDYDEHYCSRFFLLKRLDTAVCIAVKFGQTETLRALTISARSGAGFLLIWVLTRFSQNTLAVMA</sequence>
<name>A0A834RYF2_9PLEO</name>
<gene>
    <name evidence="1" type="ORF">PtrM4_095450</name>
</gene>
<dbReference type="AlphaFoldDB" id="A0A834RYF2"/>
<evidence type="ECO:0000313" key="2">
    <source>
        <dbReference type="Proteomes" id="UP000245464"/>
    </source>
</evidence>
<reference evidence="1 2" key="1">
    <citation type="journal article" date="2018" name="BMC Genomics">
        <title>Comparative genomics of the wheat fungal pathogen Pyrenophora tritici-repentis reveals chromosomal variations and genome plasticity.</title>
        <authorList>
            <person name="Moolhuijzen P."/>
            <person name="See P.T."/>
            <person name="Hane J.K."/>
            <person name="Shi G."/>
            <person name="Liu Z."/>
            <person name="Oliver R.P."/>
            <person name="Moffat C.S."/>
        </authorList>
    </citation>
    <scope>NUCLEOTIDE SEQUENCE [LARGE SCALE GENOMIC DNA]</scope>
    <source>
        <strain evidence="1">M4</strain>
    </source>
</reference>
<dbReference type="EMBL" id="NQIK02000004">
    <property type="protein sequence ID" value="KAF7572045.1"/>
    <property type="molecule type" value="Genomic_DNA"/>
</dbReference>
<dbReference type="Proteomes" id="UP000245464">
    <property type="component" value="Chromosome 4"/>
</dbReference>
<comment type="caution">
    <text evidence="1">The sequence shown here is derived from an EMBL/GenBank/DDBJ whole genome shotgun (WGS) entry which is preliminary data.</text>
</comment>